<dbReference type="EC" id="3.2.1.14" evidence="2"/>
<gene>
    <name evidence="12" type="primary">LOC107404989</name>
</gene>
<dbReference type="PROSITE" id="PS51910">
    <property type="entry name" value="GH18_2"/>
    <property type="match status" value="1"/>
</dbReference>
<evidence type="ECO:0000256" key="8">
    <source>
        <dbReference type="ARBA" id="ARBA00023326"/>
    </source>
</evidence>
<keyword evidence="8" id="KW-0624">Polysaccharide degradation</keyword>
<evidence type="ECO:0000313" key="11">
    <source>
        <dbReference type="Proteomes" id="UP001652623"/>
    </source>
</evidence>
<dbReference type="InterPro" id="IPR050542">
    <property type="entry name" value="Glycosyl_Hydrlase18_Chitinase"/>
</dbReference>
<dbReference type="PANTHER" id="PTHR45708:SF21">
    <property type="entry name" value="ACIDIC ENDOCHITINASE"/>
    <property type="match status" value="1"/>
</dbReference>
<keyword evidence="4" id="KW-0146">Chitin degradation</keyword>
<organism evidence="11 12">
    <name type="scientific">Ziziphus jujuba</name>
    <name type="common">Chinese jujube</name>
    <name type="synonym">Ziziphus sativa</name>
    <dbReference type="NCBI Taxonomy" id="326968"/>
    <lineage>
        <taxon>Eukaryota</taxon>
        <taxon>Viridiplantae</taxon>
        <taxon>Streptophyta</taxon>
        <taxon>Embryophyta</taxon>
        <taxon>Tracheophyta</taxon>
        <taxon>Spermatophyta</taxon>
        <taxon>Magnoliopsida</taxon>
        <taxon>eudicotyledons</taxon>
        <taxon>Gunneridae</taxon>
        <taxon>Pentapetalae</taxon>
        <taxon>rosids</taxon>
        <taxon>fabids</taxon>
        <taxon>Rosales</taxon>
        <taxon>Rhamnaceae</taxon>
        <taxon>Paliureae</taxon>
        <taxon>Ziziphus</taxon>
    </lineage>
</organism>
<evidence type="ECO:0000256" key="7">
    <source>
        <dbReference type="ARBA" id="ARBA00023295"/>
    </source>
</evidence>
<dbReference type="CDD" id="cd02877">
    <property type="entry name" value="GH18_hevamine_XipI_class_III"/>
    <property type="match status" value="1"/>
</dbReference>
<dbReference type="InterPro" id="IPR017853">
    <property type="entry name" value="GH"/>
</dbReference>
<keyword evidence="9" id="KW-0732">Signal</keyword>
<evidence type="ECO:0000256" key="2">
    <source>
        <dbReference type="ARBA" id="ARBA00012729"/>
    </source>
</evidence>
<keyword evidence="5" id="KW-1015">Disulfide bond</keyword>
<dbReference type="InterPro" id="IPR045321">
    <property type="entry name" value="Cts1-like"/>
</dbReference>
<comment type="catalytic activity">
    <reaction evidence="1">
        <text>Random endo-hydrolysis of N-acetyl-beta-D-glucosaminide (1-&gt;4)-beta-linkages in chitin and chitodextrins.</text>
        <dbReference type="EC" id="3.2.1.14"/>
    </reaction>
</comment>
<dbReference type="Gene3D" id="3.20.20.80">
    <property type="entry name" value="Glycosidases"/>
    <property type="match status" value="1"/>
</dbReference>
<sequence length="323" mass="35130">MAPLAKFVAACLILSLALIQISEAAGGIATYWGQYGNDHNEGTLAEACETGWYSYINIASIIQFGNGQDLVLNLAGHCNPPACTEIGKQIKTCQSLGVKVFISLGGANGNYSLTSVEDSKKVAEQLWNSYLGGSDSSATRPFGDAVLDGVDFDLVGSPTLYDGYLAANLKAYNQQACEQGTKFIYLSAAPQCPYPDAYLQDAIDTGLYDFIWVQFYNNPTCQYSDEAGADALLSAWNKWTSSLKRSEKLFLGIPASTTAAGGGYIEPEVLNDQILPVIKNTSRYGGVMVWNRNFDRKSSYSSSIVDHVNLEIKRPLRAKYMYV</sequence>
<keyword evidence="3" id="KW-0378">Hydrolase</keyword>
<evidence type="ECO:0000256" key="1">
    <source>
        <dbReference type="ARBA" id="ARBA00000822"/>
    </source>
</evidence>
<dbReference type="GeneID" id="107404989"/>
<dbReference type="PANTHER" id="PTHR45708">
    <property type="entry name" value="ENDOCHITINASE"/>
    <property type="match status" value="1"/>
</dbReference>
<proteinExistence type="predicted"/>
<evidence type="ECO:0000256" key="9">
    <source>
        <dbReference type="SAM" id="SignalP"/>
    </source>
</evidence>
<keyword evidence="11" id="KW-1185">Reference proteome</keyword>
<feature type="domain" description="GH18" evidence="10">
    <location>
        <begin position="26"/>
        <end position="311"/>
    </location>
</feature>
<dbReference type="RefSeq" id="XP_015867489.2">
    <property type="nucleotide sequence ID" value="XM_016012003.4"/>
</dbReference>
<dbReference type="InterPro" id="IPR001223">
    <property type="entry name" value="Glyco_hydro18_cat"/>
</dbReference>
<evidence type="ECO:0000256" key="5">
    <source>
        <dbReference type="ARBA" id="ARBA00023157"/>
    </source>
</evidence>
<keyword evidence="6" id="KW-0119">Carbohydrate metabolism</keyword>
<dbReference type="Proteomes" id="UP001652623">
    <property type="component" value="Chromosome 8"/>
</dbReference>
<evidence type="ECO:0000256" key="4">
    <source>
        <dbReference type="ARBA" id="ARBA00023024"/>
    </source>
</evidence>
<evidence type="ECO:0000256" key="6">
    <source>
        <dbReference type="ARBA" id="ARBA00023277"/>
    </source>
</evidence>
<feature type="signal peptide" evidence="9">
    <location>
        <begin position="1"/>
        <end position="24"/>
    </location>
</feature>
<feature type="chain" id="PRO_5047080002" description="chitinase" evidence="9">
    <location>
        <begin position="25"/>
        <end position="323"/>
    </location>
</feature>
<dbReference type="Pfam" id="PF00704">
    <property type="entry name" value="Glyco_hydro_18"/>
    <property type="match status" value="1"/>
</dbReference>
<keyword evidence="7" id="KW-0326">Glycosidase</keyword>
<dbReference type="SUPFAM" id="SSF51445">
    <property type="entry name" value="(Trans)glycosidases"/>
    <property type="match status" value="1"/>
</dbReference>
<accession>A0A6P3YTV6</accession>
<evidence type="ECO:0000256" key="3">
    <source>
        <dbReference type="ARBA" id="ARBA00022801"/>
    </source>
</evidence>
<evidence type="ECO:0000313" key="12">
    <source>
        <dbReference type="RefSeq" id="XP_015867489.2"/>
    </source>
</evidence>
<protein>
    <recommendedName>
        <fullName evidence="2">chitinase</fullName>
        <ecNumber evidence="2">3.2.1.14</ecNumber>
    </recommendedName>
</protein>
<reference evidence="12" key="1">
    <citation type="submission" date="2025-08" db="UniProtKB">
        <authorList>
            <consortium name="RefSeq"/>
        </authorList>
    </citation>
    <scope>IDENTIFICATION</scope>
    <source>
        <tissue evidence="12">Seedling</tissue>
    </source>
</reference>
<evidence type="ECO:0000259" key="10">
    <source>
        <dbReference type="PROSITE" id="PS51910"/>
    </source>
</evidence>
<name>A0A6P3YTV6_ZIZJJ</name>